<evidence type="ECO:0000313" key="4">
    <source>
        <dbReference type="EMBL" id="AVO46541.1"/>
    </source>
</evidence>
<evidence type="ECO:0000256" key="3">
    <source>
        <dbReference type="ARBA" id="ARBA00023002"/>
    </source>
</evidence>
<reference evidence="4 5" key="1">
    <citation type="submission" date="2018-03" db="EMBL/GenBank/DDBJ databases">
        <title>Genome sequencing of Phreatobacter sp.</title>
        <authorList>
            <person name="Kim S.-J."/>
            <person name="Heo J."/>
            <person name="Kwon S.-W."/>
        </authorList>
    </citation>
    <scope>NUCLEOTIDE SEQUENCE [LARGE SCALE GENOMIC DNA]</scope>
    <source>
        <strain evidence="4 5">S-12</strain>
    </source>
</reference>
<keyword evidence="2" id="KW-0169">Cobalamin biosynthesis</keyword>
<evidence type="ECO:0000256" key="1">
    <source>
        <dbReference type="ARBA" id="ARBA00004953"/>
    </source>
</evidence>
<keyword evidence="3" id="KW-0560">Oxidoreductase</keyword>
<accession>A0A2S0NF23</accession>
<dbReference type="PANTHER" id="PTHR36925">
    <property type="entry name" value="COBALT-PRECORRIN-6A REDUCTASE"/>
    <property type="match status" value="1"/>
</dbReference>
<dbReference type="OrthoDB" id="5183775at2"/>
<dbReference type="InterPro" id="IPR003723">
    <property type="entry name" value="Precorrin-6x_reduct"/>
</dbReference>
<sequence>MDQIPPPAPLLILGGTTEAAALAARLAADHPGVAATVSLAGRTQAPRPLALPVRIGGFGGAEGLARFLAASGTRAVVDATHPFAAIMPFNAAEACLSAGVPLLALRRPEWRQEEGDRWIAVGSVAEAVAALGHASRRVFLTIGRQELAAFAAAPQHAYLARVIDPPEGPRPPDLTLIRDRGPFEVEAEADLMRREAVDIVVAKNAGGEATAAKITAARRLGLPVVMVSRPAKPGVPTVLTVDEAMGWLADHGCLPTLRGV</sequence>
<evidence type="ECO:0000256" key="2">
    <source>
        <dbReference type="ARBA" id="ARBA00022573"/>
    </source>
</evidence>
<evidence type="ECO:0000313" key="5">
    <source>
        <dbReference type="Proteomes" id="UP000237889"/>
    </source>
</evidence>
<dbReference type="PANTHER" id="PTHR36925:SF1">
    <property type="entry name" value="COBALT-PRECORRIN-6A REDUCTASE"/>
    <property type="match status" value="1"/>
</dbReference>
<organism evidence="4 5">
    <name type="scientific">Phreatobacter cathodiphilus</name>
    <dbReference type="NCBI Taxonomy" id="1868589"/>
    <lineage>
        <taxon>Bacteria</taxon>
        <taxon>Pseudomonadati</taxon>
        <taxon>Pseudomonadota</taxon>
        <taxon>Alphaproteobacteria</taxon>
        <taxon>Hyphomicrobiales</taxon>
        <taxon>Phreatobacteraceae</taxon>
        <taxon>Phreatobacter</taxon>
    </lineage>
</organism>
<keyword evidence="5" id="KW-1185">Reference proteome</keyword>
<dbReference type="AlphaFoldDB" id="A0A2S0NF23"/>
<dbReference type="RefSeq" id="WP_106749911.1">
    <property type="nucleotide sequence ID" value="NZ_CP027668.1"/>
</dbReference>
<dbReference type="PROSITE" id="PS51014">
    <property type="entry name" value="COBK_CBIJ"/>
    <property type="match status" value="1"/>
</dbReference>
<proteinExistence type="predicted"/>
<comment type="pathway">
    <text evidence="1">Cofactor biosynthesis; adenosylcobalamin biosynthesis.</text>
</comment>
<dbReference type="Pfam" id="PF02571">
    <property type="entry name" value="CbiJ"/>
    <property type="match status" value="1"/>
</dbReference>
<dbReference type="UniPathway" id="UPA00148"/>
<dbReference type="NCBIfam" id="NF005968">
    <property type="entry name" value="PRK08057.1-2"/>
    <property type="match status" value="1"/>
</dbReference>
<dbReference type="GO" id="GO:0009236">
    <property type="term" value="P:cobalamin biosynthetic process"/>
    <property type="evidence" value="ECO:0007669"/>
    <property type="project" value="UniProtKB-UniPathway"/>
</dbReference>
<name>A0A2S0NF23_9HYPH</name>
<dbReference type="EMBL" id="CP027668">
    <property type="protein sequence ID" value="AVO46541.1"/>
    <property type="molecule type" value="Genomic_DNA"/>
</dbReference>
<dbReference type="GO" id="GO:0016994">
    <property type="term" value="F:precorrin-6A reductase activity"/>
    <property type="evidence" value="ECO:0007669"/>
    <property type="project" value="InterPro"/>
</dbReference>
<protein>
    <submittedName>
        <fullName evidence="4">Cobalt-precorrin-6A reductase</fullName>
    </submittedName>
</protein>
<dbReference type="KEGG" id="phr:C6569_16580"/>
<gene>
    <name evidence="4" type="ORF">C6569_16580</name>
</gene>
<dbReference type="Proteomes" id="UP000237889">
    <property type="component" value="Chromosome"/>
</dbReference>